<sequence>DDLSRSTPSAVMIPYVLEELAAAGIPDDSIRFIAAIGAHGSMNGIDFRKKLGDDVMGRFLVYNHNPYENCTPLGPSSRG</sequence>
<organism evidence="2">
    <name type="scientific">marine sediment metagenome</name>
    <dbReference type="NCBI Taxonomy" id="412755"/>
    <lineage>
        <taxon>unclassified sequences</taxon>
        <taxon>metagenomes</taxon>
        <taxon>ecological metagenomes</taxon>
    </lineage>
</organism>
<feature type="domain" description="LarA-like N-terminal" evidence="1">
    <location>
        <begin position="1"/>
        <end position="79"/>
    </location>
</feature>
<feature type="non-terminal residue" evidence="2">
    <location>
        <position position="1"/>
    </location>
</feature>
<evidence type="ECO:0000259" key="1">
    <source>
        <dbReference type="Pfam" id="PF09861"/>
    </source>
</evidence>
<proteinExistence type="predicted"/>
<comment type="caution">
    <text evidence="2">The sequence shown here is derived from an EMBL/GenBank/DDBJ whole genome shotgun (WGS) entry which is preliminary data.</text>
</comment>
<protein>
    <recommendedName>
        <fullName evidence="1">LarA-like N-terminal domain-containing protein</fullName>
    </recommendedName>
</protein>
<gene>
    <name evidence="2" type="ORF">S01H1_24221</name>
</gene>
<dbReference type="Gene3D" id="3.40.50.11440">
    <property type="match status" value="1"/>
</dbReference>
<accession>X0TY80</accession>
<feature type="non-terminal residue" evidence="2">
    <location>
        <position position="79"/>
    </location>
</feature>
<dbReference type="Pfam" id="PF09861">
    <property type="entry name" value="Lar_N"/>
    <property type="match status" value="1"/>
</dbReference>
<name>X0TY80_9ZZZZ</name>
<reference evidence="2" key="1">
    <citation type="journal article" date="2014" name="Front. Microbiol.">
        <title>High frequency of phylogenetically diverse reductive dehalogenase-homologous genes in deep subseafloor sedimentary metagenomes.</title>
        <authorList>
            <person name="Kawai M."/>
            <person name="Futagami T."/>
            <person name="Toyoda A."/>
            <person name="Takaki Y."/>
            <person name="Nishi S."/>
            <person name="Hori S."/>
            <person name="Arai W."/>
            <person name="Tsubouchi T."/>
            <person name="Morono Y."/>
            <person name="Uchiyama I."/>
            <person name="Ito T."/>
            <person name="Fujiyama A."/>
            <person name="Inagaki F."/>
            <person name="Takami H."/>
        </authorList>
    </citation>
    <scope>NUCLEOTIDE SEQUENCE</scope>
    <source>
        <strain evidence="2">Expedition CK06-06</strain>
    </source>
</reference>
<dbReference type="EMBL" id="BARS01014306">
    <property type="protein sequence ID" value="GAF92096.1"/>
    <property type="molecule type" value="Genomic_DNA"/>
</dbReference>
<evidence type="ECO:0000313" key="2">
    <source>
        <dbReference type="EMBL" id="GAF92096.1"/>
    </source>
</evidence>
<dbReference type="GO" id="GO:0050043">
    <property type="term" value="F:lactate racemase activity"/>
    <property type="evidence" value="ECO:0007669"/>
    <property type="project" value="InterPro"/>
</dbReference>
<dbReference type="InterPro" id="IPR018657">
    <property type="entry name" value="LarA-like_N"/>
</dbReference>
<dbReference type="AlphaFoldDB" id="X0TY80"/>